<dbReference type="GO" id="GO:0033549">
    <property type="term" value="F:MAP kinase phosphatase activity"/>
    <property type="evidence" value="ECO:0007669"/>
    <property type="project" value="TreeGrafter"/>
</dbReference>
<dbReference type="PROSITE" id="PS50056">
    <property type="entry name" value="TYR_PHOSPHATASE_2"/>
    <property type="match status" value="1"/>
</dbReference>
<keyword evidence="7" id="KW-1185">Reference proteome</keyword>
<evidence type="ECO:0000259" key="4">
    <source>
        <dbReference type="PROSITE" id="PS50054"/>
    </source>
</evidence>
<dbReference type="InterPro" id="IPR000340">
    <property type="entry name" value="Dual-sp_phosphatase_cat-dom"/>
</dbReference>
<organism evidence="6 7">
    <name type="scientific">Pseudolycoriella hygida</name>
    <dbReference type="NCBI Taxonomy" id="35572"/>
    <lineage>
        <taxon>Eukaryota</taxon>
        <taxon>Metazoa</taxon>
        <taxon>Ecdysozoa</taxon>
        <taxon>Arthropoda</taxon>
        <taxon>Hexapoda</taxon>
        <taxon>Insecta</taxon>
        <taxon>Pterygota</taxon>
        <taxon>Neoptera</taxon>
        <taxon>Endopterygota</taxon>
        <taxon>Diptera</taxon>
        <taxon>Nematocera</taxon>
        <taxon>Sciaroidea</taxon>
        <taxon>Sciaridae</taxon>
        <taxon>Pseudolycoriella</taxon>
    </lineage>
</organism>
<keyword evidence="3" id="KW-0812">Transmembrane</keyword>
<evidence type="ECO:0000256" key="1">
    <source>
        <dbReference type="ARBA" id="ARBA00008601"/>
    </source>
</evidence>
<comment type="caution">
    <text evidence="6">The sequence shown here is derived from an EMBL/GenBank/DDBJ whole genome shotgun (WGS) entry which is preliminary data.</text>
</comment>
<feature type="transmembrane region" description="Helical" evidence="3">
    <location>
        <begin position="119"/>
        <end position="140"/>
    </location>
</feature>
<dbReference type="PANTHER" id="PTHR45682">
    <property type="entry name" value="AGAP008228-PA"/>
    <property type="match status" value="1"/>
</dbReference>
<dbReference type="GO" id="GO:0008138">
    <property type="term" value="F:protein tyrosine/serine/threonine phosphatase activity"/>
    <property type="evidence" value="ECO:0007669"/>
    <property type="project" value="InterPro"/>
</dbReference>
<evidence type="ECO:0000259" key="5">
    <source>
        <dbReference type="PROSITE" id="PS50056"/>
    </source>
</evidence>
<dbReference type="InterPro" id="IPR020422">
    <property type="entry name" value="TYR_PHOSPHATASE_DUAL_dom"/>
</dbReference>
<feature type="active site" description="Phosphocysteine intermediate" evidence="2">
    <location>
        <position position="123"/>
    </location>
</feature>
<sequence>MSEKTTIAELKNIMVKVQVPSVDYTVLQPGLIIGGINTAKNTEVLTKLGVTHIINCAYDPTGRGNFIYVDTNEDYYTVRDFKCVYLGVRAADTARFNISKFFYDVADFIDDAIKQNGIVYIHCYMAISRSAVLVIAYYMIKQKMTLKEAVIFLRKKREIFPNDGFLVQLMELDEELRKT</sequence>
<keyword evidence="3" id="KW-1133">Transmembrane helix</keyword>
<dbReference type="InterPro" id="IPR000387">
    <property type="entry name" value="Tyr_Pase_dom"/>
</dbReference>
<keyword evidence="3" id="KW-0472">Membrane</keyword>
<protein>
    <submittedName>
        <fullName evidence="6">Dual specificity protein phosphatase 3</fullName>
    </submittedName>
</protein>
<accession>A0A9Q0NGQ7</accession>
<dbReference type="InterPro" id="IPR029021">
    <property type="entry name" value="Prot-tyrosine_phosphatase-like"/>
</dbReference>
<evidence type="ECO:0000256" key="2">
    <source>
        <dbReference type="PIRSR" id="PIRSR620405-1"/>
    </source>
</evidence>
<dbReference type="EMBL" id="WJQU01000001">
    <property type="protein sequence ID" value="KAJ6649991.1"/>
    <property type="molecule type" value="Genomic_DNA"/>
</dbReference>
<gene>
    <name evidence="6" type="primary">DUSP3</name>
    <name evidence="6" type="ORF">Bhyg_05234</name>
</gene>
<dbReference type="PANTHER" id="PTHR45682:SF1">
    <property type="entry name" value="DUAL SPECIFICITY PROTEIN PHOSPHATASE 3"/>
    <property type="match status" value="1"/>
</dbReference>
<dbReference type="Proteomes" id="UP001151699">
    <property type="component" value="Chromosome A"/>
</dbReference>
<feature type="domain" description="Tyrosine-protein phosphatase" evidence="4">
    <location>
        <begin position="23"/>
        <end position="178"/>
    </location>
</feature>
<evidence type="ECO:0000256" key="3">
    <source>
        <dbReference type="SAM" id="Phobius"/>
    </source>
</evidence>
<dbReference type="SUPFAM" id="SSF52799">
    <property type="entry name" value="(Phosphotyrosine protein) phosphatases II"/>
    <property type="match status" value="1"/>
</dbReference>
<dbReference type="AlphaFoldDB" id="A0A9Q0NGQ7"/>
<dbReference type="GO" id="GO:0005737">
    <property type="term" value="C:cytoplasm"/>
    <property type="evidence" value="ECO:0007669"/>
    <property type="project" value="TreeGrafter"/>
</dbReference>
<dbReference type="SMART" id="SM00195">
    <property type="entry name" value="DSPc"/>
    <property type="match status" value="1"/>
</dbReference>
<proteinExistence type="inferred from homology"/>
<dbReference type="Pfam" id="PF00782">
    <property type="entry name" value="DSPc"/>
    <property type="match status" value="1"/>
</dbReference>
<dbReference type="PROSITE" id="PS50054">
    <property type="entry name" value="TYR_PHOSPHATASE_DUAL"/>
    <property type="match status" value="1"/>
</dbReference>
<reference evidence="6" key="1">
    <citation type="submission" date="2022-07" db="EMBL/GenBank/DDBJ databases">
        <authorList>
            <person name="Trinca V."/>
            <person name="Uliana J.V.C."/>
            <person name="Torres T.T."/>
            <person name="Ward R.J."/>
            <person name="Monesi N."/>
        </authorList>
    </citation>
    <scope>NUCLEOTIDE SEQUENCE</scope>
    <source>
        <strain evidence="6">HSMRA1968</strain>
        <tissue evidence="6">Whole embryos</tissue>
    </source>
</reference>
<evidence type="ECO:0000313" key="6">
    <source>
        <dbReference type="EMBL" id="KAJ6649991.1"/>
    </source>
</evidence>
<dbReference type="GO" id="GO:0043409">
    <property type="term" value="P:negative regulation of MAPK cascade"/>
    <property type="evidence" value="ECO:0007669"/>
    <property type="project" value="TreeGrafter"/>
</dbReference>
<evidence type="ECO:0000313" key="7">
    <source>
        <dbReference type="Proteomes" id="UP001151699"/>
    </source>
</evidence>
<dbReference type="InterPro" id="IPR020405">
    <property type="entry name" value="Atypical_DUSP_subfamA"/>
</dbReference>
<feature type="domain" description="Tyrosine specific protein phosphatases" evidence="5">
    <location>
        <begin position="99"/>
        <end position="157"/>
    </location>
</feature>
<comment type="similarity">
    <text evidence="1">Belongs to the protein-tyrosine phosphatase family. Non-receptor class dual specificity subfamily.</text>
</comment>
<dbReference type="OrthoDB" id="253091at2759"/>
<name>A0A9Q0NGQ7_9DIPT</name>
<dbReference type="Gene3D" id="3.90.190.10">
    <property type="entry name" value="Protein tyrosine phosphatase superfamily"/>
    <property type="match status" value="1"/>
</dbReference>